<evidence type="ECO:0000313" key="2">
    <source>
        <dbReference type="EMBL" id="WDF68831.1"/>
    </source>
</evidence>
<evidence type="ECO:0000256" key="1">
    <source>
        <dbReference type="SAM" id="SignalP"/>
    </source>
</evidence>
<keyword evidence="3" id="KW-1185">Reference proteome</keyword>
<dbReference type="RefSeq" id="WP_274267561.1">
    <property type="nucleotide sequence ID" value="NZ_CP117880.1"/>
</dbReference>
<dbReference type="PROSITE" id="PS51257">
    <property type="entry name" value="PROKAR_LIPOPROTEIN"/>
    <property type="match status" value="1"/>
</dbReference>
<sequence>MKNYLWLALSFLLFMAFSCKSKQPLTDEKRTALQTHLLEMVTIDQIAAKVKTGKYSAYTNEEWDAFKDSVFQHNQKIIEDYFRRFGYLGYQQVGKESSNHFWLMVQHSDHDPAFQRRVLRAMKKQVKKKNANPENYAYLFDRVQVNAGKKQVFGTQLTYLVKTTGRAIPKIGLIDSANVDRLRKEHLLPPLKEYLNAMTELHFQMNKDNYIEKGVTAPDLH</sequence>
<dbReference type="Pfam" id="PF20329">
    <property type="entry name" value="DUF6624"/>
    <property type="match status" value="1"/>
</dbReference>
<proteinExistence type="predicted"/>
<accession>A0ABY7WK35</accession>
<dbReference type="InterPro" id="IPR046732">
    <property type="entry name" value="DUF6624"/>
</dbReference>
<dbReference type="Proteomes" id="UP001221558">
    <property type="component" value="Chromosome"/>
</dbReference>
<gene>
    <name evidence="2" type="ORF">PQ465_00255</name>
</gene>
<protein>
    <submittedName>
        <fullName evidence="2">Uncharacterized protein</fullName>
    </submittedName>
</protein>
<name>A0ABY7WK35_9SPHI</name>
<dbReference type="EMBL" id="CP117880">
    <property type="protein sequence ID" value="WDF68831.1"/>
    <property type="molecule type" value="Genomic_DNA"/>
</dbReference>
<reference evidence="2 3" key="1">
    <citation type="submission" date="2023-02" db="EMBL/GenBank/DDBJ databases">
        <title>Genome sequence of Sphingobacterium sp. KACC 22765.</title>
        <authorList>
            <person name="Kim S."/>
            <person name="Heo J."/>
            <person name="Kwon S.-W."/>
        </authorList>
    </citation>
    <scope>NUCLEOTIDE SEQUENCE [LARGE SCALE GENOMIC DNA]</scope>
    <source>
        <strain evidence="2 3">KACC 22765</strain>
    </source>
</reference>
<evidence type="ECO:0000313" key="3">
    <source>
        <dbReference type="Proteomes" id="UP001221558"/>
    </source>
</evidence>
<feature type="chain" id="PRO_5046841151" evidence="1">
    <location>
        <begin position="22"/>
        <end position="221"/>
    </location>
</feature>
<organism evidence="2 3">
    <name type="scientific">Sphingobacterium oryzagri</name>
    <dbReference type="NCBI Taxonomy" id="3025669"/>
    <lineage>
        <taxon>Bacteria</taxon>
        <taxon>Pseudomonadati</taxon>
        <taxon>Bacteroidota</taxon>
        <taxon>Sphingobacteriia</taxon>
        <taxon>Sphingobacteriales</taxon>
        <taxon>Sphingobacteriaceae</taxon>
        <taxon>Sphingobacterium</taxon>
    </lineage>
</organism>
<feature type="signal peptide" evidence="1">
    <location>
        <begin position="1"/>
        <end position="21"/>
    </location>
</feature>
<keyword evidence="1" id="KW-0732">Signal</keyword>